<evidence type="ECO:0000313" key="3">
    <source>
        <dbReference type="EMBL" id="PZN71753.1"/>
    </source>
</evidence>
<keyword evidence="2" id="KW-0472">Membrane</keyword>
<dbReference type="InterPro" id="IPR007712">
    <property type="entry name" value="RelE/ParE_toxin"/>
</dbReference>
<organism evidence="3 4">
    <name type="scientific">Candidatus Methylumidiphilus alinenensis</name>
    <dbReference type="NCBI Taxonomy" id="2202197"/>
    <lineage>
        <taxon>Bacteria</taxon>
        <taxon>Pseudomonadati</taxon>
        <taxon>Pseudomonadota</taxon>
        <taxon>Gammaproteobacteria</taxon>
        <taxon>Methylococcales</taxon>
        <taxon>Candidatus Methylumidiphilus</taxon>
    </lineage>
</organism>
<proteinExistence type="predicted"/>
<name>A0A2W4QIG9_9GAMM</name>
<feature type="transmembrane region" description="Helical" evidence="2">
    <location>
        <begin position="94"/>
        <end position="111"/>
    </location>
</feature>
<gene>
    <name evidence="3" type="ORF">DM484_25730</name>
</gene>
<evidence type="ECO:0000256" key="1">
    <source>
        <dbReference type="ARBA" id="ARBA00022649"/>
    </source>
</evidence>
<evidence type="ECO:0000256" key="2">
    <source>
        <dbReference type="SAM" id="Phobius"/>
    </source>
</evidence>
<protein>
    <recommendedName>
        <fullName evidence="5">Type II toxin-antitoxin system RelE/ParE family toxin</fullName>
    </recommendedName>
</protein>
<dbReference type="EMBL" id="QJPH01000509">
    <property type="protein sequence ID" value="PZN71753.1"/>
    <property type="molecule type" value="Genomic_DNA"/>
</dbReference>
<dbReference type="AlphaFoldDB" id="A0A2W4QIG9"/>
<dbReference type="InterPro" id="IPR035093">
    <property type="entry name" value="RelE/ParE_toxin_dom_sf"/>
</dbReference>
<reference evidence="3 4" key="1">
    <citation type="journal article" date="2018" name="Aquat. Microb. Ecol.">
        <title>Gammaproteobacterial methanotrophs dominate.</title>
        <authorList>
            <person name="Rissanen A.J."/>
            <person name="Saarenheimo J."/>
            <person name="Tiirola M."/>
            <person name="Peura S."/>
            <person name="Aalto S.L."/>
            <person name="Karvinen A."/>
            <person name="Nykanen H."/>
        </authorList>
    </citation>
    <scope>NUCLEOTIDE SEQUENCE [LARGE SCALE GENOMIC DNA]</scope>
    <source>
        <strain evidence="3">AMbin10</strain>
    </source>
</reference>
<accession>A0A2W4QIG9</accession>
<comment type="caution">
    <text evidence="3">The sequence shown here is derived from an EMBL/GenBank/DDBJ whole genome shotgun (WGS) entry which is preliminary data.</text>
</comment>
<dbReference type="Gene3D" id="3.30.2310.20">
    <property type="entry name" value="RelE-like"/>
    <property type="match status" value="1"/>
</dbReference>
<keyword evidence="2" id="KW-0812">Transmembrane</keyword>
<dbReference type="Pfam" id="PF05016">
    <property type="entry name" value="ParE_toxin"/>
    <property type="match status" value="1"/>
</dbReference>
<keyword evidence="1" id="KW-1277">Toxin-antitoxin system</keyword>
<evidence type="ECO:0008006" key="5">
    <source>
        <dbReference type="Google" id="ProtNLM"/>
    </source>
</evidence>
<dbReference type="Proteomes" id="UP000249396">
    <property type="component" value="Unassembled WGS sequence"/>
</dbReference>
<sequence length="120" mass="14101">MNQVAYSKKAREDLLSIWSYIAEDSPNAANRLLDTIKENCALLGDNPDLGQIRPDLSPTIRYFPVKKYYPLSKNIAWYRCNPHFTRCARFARCFAFWLIILKTVLRPYIYVRVNKKEPGR</sequence>
<keyword evidence="2" id="KW-1133">Transmembrane helix</keyword>
<evidence type="ECO:0000313" key="4">
    <source>
        <dbReference type="Proteomes" id="UP000249396"/>
    </source>
</evidence>